<dbReference type="GeneID" id="100901268"/>
<dbReference type="PROSITE" id="PS50097">
    <property type="entry name" value="BTB"/>
    <property type="match status" value="1"/>
</dbReference>
<dbReference type="PANTHER" id="PTHR24412:SF480">
    <property type="entry name" value="KELCH-LIKE PROTEIN 8"/>
    <property type="match status" value="1"/>
</dbReference>
<sequence>MAICVVLRNGESTSSSTNSFLNVLFWTEPGKTAQTNGNLAVSELLCYQDVSAVDGRPPVDNAAMETPPSTLTESDDCSNREGETVTFMVPDQSLRAFKALRRMYNDHVLCDVALQTGSKQIHCHRLILACVSQYFHAMFTSDLKECSQSVVEIHDINSEALQQIVDFAYSSQITLCPQNIQSLLHAASVLQIDNLELACCQYMKDKIMAHHNCLGIWHFAAAHGLNGLAEAAYKFILRNWPDITCYGGEEFLALDASTLERLLESSSLCVDNEIQVYECVLNWLSCGNRMSDKSLVSRILAKVRLPLLPPCYLRNTVMFDFSDNIECRNLIDEAKDYQLWRASLLSGDAPISSDRFEPRKSYAGILFCIGGRDTSGDPCASTEFYSVLDNVWLKGVDMRIKRRHVASCSVAGKVYAVGGCDEDNRHLCSCEVFNPNTFQWKSISPMRTPRRGLGVCAVNLETGPIYAVGGLDDINFFNTVERYDIMNDAWTSVAPMLTPRGGVAVIAVQGIIYAFGGNVGQTSLSACEKYDPHLDRWTHTASMKHRRAGAAAVVGLVDKYIYVFGGFDNNIPLKSAELYDLERDEWTQVAPMSVARGGVGGAALGNRIYAVGGHDGTKYLESVEVYDPILNTWSFAHPICRRRAGAGVTHCTGSILNLMQKVRQLDLNSGTTTGRSKSDSSKSIQDQGSKLKIMSEQSNDQSVKFTSTNSR</sequence>
<dbReference type="Pfam" id="PF24981">
    <property type="entry name" value="Beta-prop_ATRN-LZTR1"/>
    <property type="match status" value="1"/>
</dbReference>
<dbReference type="InterPro" id="IPR056737">
    <property type="entry name" value="Beta-prop_ATRN-MKLN-like"/>
</dbReference>
<name>A0AAJ7L4K8_9ACAR</name>
<dbReference type="Gene3D" id="2.120.10.80">
    <property type="entry name" value="Kelch-type beta propeller"/>
    <property type="match status" value="2"/>
</dbReference>
<dbReference type="GO" id="GO:0003779">
    <property type="term" value="F:actin binding"/>
    <property type="evidence" value="ECO:0007669"/>
    <property type="project" value="UniProtKB-KW"/>
</dbReference>
<keyword evidence="3" id="KW-0009">Actin-binding</keyword>
<dbReference type="SMART" id="SM00225">
    <property type="entry name" value="BTB"/>
    <property type="match status" value="1"/>
</dbReference>
<feature type="compositionally biased region" description="Polar residues" evidence="4">
    <location>
        <begin position="695"/>
        <end position="711"/>
    </location>
</feature>
<feature type="region of interest" description="Disordered" evidence="4">
    <location>
        <begin position="57"/>
        <end position="78"/>
    </location>
</feature>
<keyword evidence="2" id="KW-0677">Repeat</keyword>
<dbReference type="Gene3D" id="3.30.710.10">
    <property type="entry name" value="Potassium Channel Kv1.1, Chain A"/>
    <property type="match status" value="1"/>
</dbReference>
<dbReference type="InterPro" id="IPR006652">
    <property type="entry name" value="Kelch_1"/>
</dbReference>
<evidence type="ECO:0000259" key="5">
    <source>
        <dbReference type="PROSITE" id="PS50097"/>
    </source>
</evidence>
<evidence type="ECO:0000256" key="1">
    <source>
        <dbReference type="ARBA" id="ARBA00022441"/>
    </source>
</evidence>
<feature type="region of interest" description="Disordered" evidence="4">
    <location>
        <begin position="668"/>
        <end position="711"/>
    </location>
</feature>
<evidence type="ECO:0000256" key="4">
    <source>
        <dbReference type="SAM" id="MobiDB-lite"/>
    </source>
</evidence>
<dbReference type="SMART" id="SM00875">
    <property type="entry name" value="BACK"/>
    <property type="match status" value="1"/>
</dbReference>
<dbReference type="PANTHER" id="PTHR24412">
    <property type="entry name" value="KELCH PROTEIN"/>
    <property type="match status" value="1"/>
</dbReference>
<dbReference type="InterPro" id="IPR011333">
    <property type="entry name" value="SKP1/BTB/POZ_sf"/>
</dbReference>
<evidence type="ECO:0000256" key="2">
    <source>
        <dbReference type="ARBA" id="ARBA00022737"/>
    </source>
</evidence>
<reference evidence="7" key="1">
    <citation type="submission" date="2025-08" db="UniProtKB">
        <authorList>
            <consortium name="RefSeq"/>
        </authorList>
    </citation>
    <scope>IDENTIFICATION</scope>
</reference>
<proteinExistence type="predicted"/>
<dbReference type="Pfam" id="PF00651">
    <property type="entry name" value="BTB"/>
    <property type="match status" value="1"/>
</dbReference>
<keyword evidence="6" id="KW-1185">Reference proteome</keyword>
<dbReference type="Pfam" id="PF07707">
    <property type="entry name" value="BACK"/>
    <property type="match status" value="1"/>
</dbReference>
<dbReference type="SUPFAM" id="SSF54695">
    <property type="entry name" value="POZ domain"/>
    <property type="match status" value="1"/>
</dbReference>
<accession>A0AAJ7L4K8</accession>
<organism evidence="6 7">
    <name type="scientific">Galendromus occidentalis</name>
    <name type="common">western predatory mite</name>
    <dbReference type="NCBI Taxonomy" id="34638"/>
    <lineage>
        <taxon>Eukaryota</taxon>
        <taxon>Metazoa</taxon>
        <taxon>Ecdysozoa</taxon>
        <taxon>Arthropoda</taxon>
        <taxon>Chelicerata</taxon>
        <taxon>Arachnida</taxon>
        <taxon>Acari</taxon>
        <taxon>Parasitiformes</taxon>
        <taxon>Mesostigmata</taxon>
        <taxon>Gamasina</taxon>
        <taxon>Phytoseioidea</taxon>
        <taxon>Phytoseiidae</taxon>
        <taxon>Typhlodrominae</taxon>
        <taxon>Galendromus</taxon>
    </lineage>
</organism>
<dbReference type="InterPro" id="IPR011705">
    <property type="entry name" value="BACK"/>
</dbReference>
<dbReference type="AlphaFoldDB" id="A0AAJ7L4K8"/>
<protein>
    <submittedName>
        <fullName evidence="7">Kelch-like protein 8</fullName>
    </submittedName>
</protein>
<dbReference type="SMART" id="SM00612">
    <property type="entry name" value="Kelch"/>
    <property type="match status" value="6"/>
</dbReference>
<dbReference type="Gene3D" id="1.25.40.420">
    <property type="match status" value="1"/>
</dbReference>
<dbReference type="Proteomes" id="UP000694867">
    <property type="component" value="Unplaced"/>
</dbReference>
<keyword evidence="1" id="KW-0880">Kelch repeat</keyword>
<dbReference type="RefSeq" id="XP_018495608.2">
    <property type="nucleotide sequence ID" value="XM_018640092.2"/>
</dbReference>
<evidence type="ECO:0000256" key="3">
    <source>
        <dbReference type="ARBA" id="ARBA00023203"/>
    </source>
</evidence>
<evidence type="ECO:0000313" key="6">
    <source>
        <dbReference type="Proteomes" id="UP000694867"/>
    </source>
</evidence>
<feature type="domain" description="BTB" evidence="5">
    <location>
        <begin position="110"/>
        <end position="177"/>
    </location>
</feature>
<dbReference type="SUPFAM" id="SSF117281">
    <property type="entry name" value="Kelch motif"/>
    <property type="match status" value="1"/>
</dbReference>
<dbReference type="InterPro" id="IPR000210">
    <property type="entry name" value="BTB/POZ_dom"/>
</dbReference>
<evidence type="ECO:0000313" key="7">
    <source>
        <dbReference type="RefSeq" id="XP_018495608.2"/>
    </source>
</evidence>
<feature type="compositionally biased region" description="Low complexity" evidence="4">
    <location>
        <begin position="669"/>
        <end position="690"/>
    </location>
</feature>
<dbReference type="KEGG" id="goe:100901268"/>
<dbReference type="InterPro" id="IPR015915">
    <property type="entry name" value="Kelch-typ_b-propeller"/>
</dbReference>
<gene>
    <name evidence="7" type="primary">LOC100901268</name>
</gene>